<dbReference type="KEGG" id="cyt:cce_3670"/>
<protein>
    <submittedName>
        <fullName evidence="2">Uncharacterized protein</fullName>
    </submittedName>
</protein>
<evidence type="ECO:0000313" key="3">
    <source>
        <dbReference type="Proteomes" id="UP000001203"/>
    </source>
</evidence>
<evidence type="ECO:0000313" key="2">
    <source>
        <dbReference type="EMBL" id="ACB53018.1"/>
    </source>
</evidence>
<accession>B1X0X9</accession>
<sequence>MRRYESFLKNLTNPNDLKVTAMIFPIFPFLFLITSIGSVLWYQRTGNDIFGVLAFASALACVIWGLVISHWLIHILSLIILLKFRTPMLSAIQIKVNNK</sequence>
<evidence type="ECO:0000256" key="1">
    <source>
        <dbReference type="SAM" id="Phobius"/>
    </source>
</evidence>
<keyword evidence="1" id="KW-0472">Membrane</keyword>
<keyword evidence="1" id="KW-0812">Transmembrane</keyword>
<dbReference type="AlphaFoldDB" id="B1X0X9"/>
<gene>
    <name evidence="2" type="ordered locus">cce_3670</name>
</gene>
<proteinExistence type="predicted"/>
<keyword evidence="1" id="KW-1133">Transmembrane helix</keyword>
<organism evidence="2 3">
    <name type="scientific">Crocosphaera subtropica (strain ATCC 51142 / BH68)</name>
    <name type="common">Cyanothece sp. (strain ATCC 51142)</name>
    <dbReference type="NCBI Taxonomy" id="43989"/>
    <lineage>
        <taxon>Bacteria</taxon>
        <taxon>Bacillati</taxon>
        <taxon>Cyanobacteriota</taxon>
        <taxon>Cyanophyceae</taxon>
        <taxon>Oscillatoriophycideae</taxon>
        <taxon>Chroococcales</taxon>
        <taxon>Aphanothecaceae</taxon>
        <taxon>Crocosphaera</taxon>
        <taxon>Crocosphaera subtropica</taxon>
    </lineage>
</organism>
<name>B1X0X9_CROS5</name>
<dbReference type="eggNOG" id="ENOG503316V">
    <property type="taxonomic scope" value="Bacteria"/>
</dbReference>
<dbReference type="Proteomes" id="UP000001203">
    <property type="component" value="Chromosome circular"/>
</dbReference>
<dbReference type="EMBL" id="CP000806">
    <property type="protein sequence ID" value="ACB53018.1"/>
    <property type="molecule type" value="Genomic_DNA"/>
</dbReference>
<keyword evidence="3" id="KW-1185">Reference proteome</keyword>
<feature type="transmembrane region" description="Helical" evidence="1">
    <location>
        <begin position="49"/>
        <end position="82"/>
    </location>
</feature>
<feature type="transmembrane region" description="Helical" evidence="1">
    <location>
        <begin position="21"/>
        <end position="43"/>
    </location>
</feature>
<reference evidence="2 3" key="1">
    <citation type="journal article" date="2008" name="Proc. Natl. Acad. Sci. U.S.A.">
        <title>The genome of Cyanothece 51142, a unicellular diazotrophic cyanobacterium important in the marine nitrogen cycle.</title>
        <authorList>
            <person name="Welsh E.A."/>
            <person name="Liberton M."/>
            <person name="Stoeckel J."/>
            <person name="Loh T."/>
            <person name="Elvitigala T."/>
            <person name="Wang C."/>
            <person name="Wollam A."/>
            <person name="Fulton R.S."/>
            <person name="Clifton S.W."/>
            <person name="Jacobs J.M."/>
            <person name="Aurora R."/>
            <person name="Ghosh B.K."/>
            <person name="Sherman L.A."/>
            <person name="Smith R.D."/>
            <person name="Wilson R.K."/>
            <person name="Pakrasi H.B."/>
        </authorList>
    </citation>
    <scope>NUCLEOTIDE SEQUENCE [LARGE SCALE GENOMIC DNA]</scope>
    <source>
        <strain evidence="3">ATCC 51142 / BH68</strain>
    </source>
</reference>
<dbReference type="HOGENOM" id="CLU_181368_0_0_3"/>